<dbReference type="CDD" id="cd02860">
    <property type="entry name" value="E_set_Pullulanase"/>
    <property type="match status" value="1"/>
</dbReference>
<dbReference type="PANTHER" id="PTHR43002">
    <property type="entry name" value="GLYCOGEN DEBRANCHING ENZYME"/>
    <property type="match status" value="1"/>
</dbReference>
<feature type="domain" description="Pullulanase carbohydrate-binding module 41" evidence="7">
    <location>
        <begin position="59"/>
        <end position="155"/>
    </location>
</feature>
<evidence type="ECO:0000256" key="4">
    <source>
        <dbReference type="ARBA" id="ARBA00023295"/>
    </source>
</evidence>
<dbReference type="OrthoDB" id="3236218at2"/>
<evidence type="ECO:0000313" key="11">
    <source>
        <dbReference type="EMBL" id="EAR11111.1"/>
    </source>
</evidence>
<feature type="domain" description="Alpha-1,6-glucosidases pullulanase-type C-terminal" evidence="8">
    <location>
        <begin position="926"/>
        <end position="1087"/>
    </location>
</feature>
<dbReference type="NCBIfam" id="TIGR02103">
    <property type="entry name" value="pullul_strch"/>
    <property type="match status" value="1"/>
</dbReference>
<dbReference type="InterPro" id="IPR013784">
    <property type="entry name" value="Carb-bd-like_fold"/>
</dbReference>
<dbReference type="CDD" id="cd11341">
    <property type="entry name" value="AmyAc_Pullulanase_LD-like"/>
    <property type="match status" value="1"/>
</dbReference>
<dbReference type="Pfam" id="PF18494">
    <property type="entry name" value="Pullulanase_Ins"/>
    <property type="match status" value="1"/>
</dbReference>
<accession>A4B910</accession>
<feature type="chain" id="PRO_5002665046" evidence="5">
    <location>
        <begin position="22"/>
        <end position="1422"/>
    </location>
</feature>
<dbReference type="Gene3D" id="2.60.40.1110">
    <property type="match status" value="1"/>
</dbReference>
<dbReference type="SUPFAM" id="SSF51011">
    <property type="entry name" value="Glycosyl hydrolase domain"/>
    <property type="match status" value="1"/>
</dbReference>
<dbReference type="Gene3D" id="2.60.40.3620">
    <property type="match status" value="1"/>
</dbReference>
<dbReference type="InterPro" id="IPR013780">
    <property type="entry name" value="Glyco_hydro_b"/>
</dbReference>
<organism evidence="11 12">
    <name type="scientific">Reinekea blandensis MED297</name>
    <dbReference type="NCBI Taxonomy" id="314283"/>
    <lineage>
        <taxon>Bacteria</taxon>
        <taxon>Pseudomonadati</taxon>
        <taxon>Pseudomonadota</taxon>
        <taxon>Gammaproteobacteria</taxon>
        <taxon>Oceanospirillales</taxon>
        <taxon>Saccharospirillaceae</taxon>
        <taxon>Reinekea</taxon>
    </lineage>
</organism>
<dbReference type="RefSeq" id="WP_008044536.1">
    <property type="nucleotide sequence ID" value="NZ_CH724151.1"/>
</dbReference>
<dbReference type="SUPFAM" id="SSF49452">
    <property type="entry name" value="Starch-binding domain-like"/>
    <property type="match status" value="1"/>
</dbReference>
<dbReference type="SUPFAM" id="SSF51445">
    <property type="entry name" value="(Trans)glycosidases"/>
    <property type="match status" value="1"/>
</dbReference>
<feature type="signal peptide" evidence="5">
    <location>
        <begin position="1"/>
        <end position="21"/>
    </location>
</feature>
<sequence>MRKTKTLLQVSALALAVGLTACNKDDSNTCTPPETLNSAGVCVNPDGADSLIQPAANQAVIYYKRQDGDYDGWGLHLWGDQMDEEGITWSEPLAHDGVHPLYGAYYLVDLTDENWTEFNFIVHKGDEKDIGGGDLTFLRSEFGTDVFAFQGVANLFPDPIEEIPVTLSGASAHFIDVTGNEGAAILFDARVTSNRISLWHSPSASLQFNEDEKAISGGDEFVLATEPMTSDQAEAYPHLADLDGFWIDATDSEAKALLKGQLWVSETNADGEVLQVTRVQTPNVLDNLYYTAAKDATLGAWTTTGSTEFALWAPTATDVDVLVYDSPVDMTPERFNLTENTDSGIWHVNTSEDLLGHYYLYELTVFHHETDAIETLTVTDPYSLSLSENSLFSQVVDLDDPSLKPVGWTVDKSFADVSHPEDISVYETHIRDLSIWDSAGTDAYDGKFKAFTESARESMTHLSELRTAGMTAIQVLPAFDIATIDEDDTMRVDITDTLANYCALSTAAEAKALALSLNCDTTIIQDALATFDTSTGEAQDFYSHLRGVDSFNWGYDPFHYTVPEGSYATDAEGSARILEFREMVEALHDMDYMVIMDVVYNHTNASGLHEKSVLDKIVPGYYHRRDLASGVVLKDSCCDDTATEHKMMAKLMTDSLVTWARDYQIDGFRFDLMGLQSMTAMQEALAAVEDVNPDVYFYGEGWDYGAAGTNGRGTNASQSNIAGSGIGTFTDRLRDGVRGGSPFDNMDGEEQTLRRNQGLSNSAVPNELNLIGSVDPDSGTADDDGLTPDQELELNVLKNTDLVRAGLAGNLKTFGFENYEGNNVLGTGVDYNGSPAAYADDPQEIVNYVSKHDNQTLWDIIAYKADLTVTSEQRARMQAIAVATSAFAQGVPFYHMGVDLLRSKSMERDSYDSGDWFNKVDFAVGADSNWNVGLPRKDKDESNWDFIKTVIADTDADPTPTDVAWMRAQFKEMLTIRKDSPLFRLTTADEIKGRVAFHNTGENQTPGVIAMSIDDGASAPSNLDDQYDAIVVVFNYTNTSQDVVVEGAANFTQHAAQSETSGVSFNAAAAEGPTFTVPALTAAVFVAAEGDLTAGLPAGDVAPFGETTLYARGSFADWGSVFDGYYAGEGVYKFAVNIGTAGSHSFRFADADWSNSTNADSFTNGAGSAFTLSAEGGDDNNFGFTVAEGEPGDYEFVLDLSGAVPEITILEKDYALANDVYVRGSITDASWNPVAEGLFNYNGAGEYSVSIDATADSYAFKIADVSWTNGTNFGAGTVADVTLGETMLLDGTDDINITIGEDGYYAFILDTMKSLSTPELTVHQYVAFLRGSMNGWGTDDQLVYQGNAVFSITKTLTAGTYQFKIGDADWDRVNLGFGTDTTGSELALTDNSGNFEVVIPADGDYVFTVDAANTLVTVTTAP</sequence>
<dbReference type="InterPro" id="IPR040671">
    <property type="entry name" value="Pullulanase_N2"/>
</dbReference>
<reference evidence="11 12" key="1">
    <citation type="submission" date="2006-02" db="EMBL/GenBank/DDBJ databases">
        <authorList>
            <person name="Pinhassi J."/>
            <person name="Pedros-Alio C."/>
            <person name="Ferriera S."/>
            <person name="Johnson J."/>
            <person name="Kravitz S."/>
            <person name="Halpern A."/>
            <person name="Remington K."/>
            <person name="Beeson K."/>
            <person name="Tran B."/>
            <person name="Rogers Y.-H."/>
            <person name="Friedman R."/>
            <person name="Venter J.C."/>
        </authorList>
    </citation>
    <scope>NUCLEOTIDE SEQUENCE [LARGE SCALE GENOMIC DNA]</scope>
    <source>
        <strain evidence="11 12">MED297</strain>
    </source>
</reference>
<dbReference type="InterPro" id="IPR004193">
    <property type="entry name" value="Glyco_hydro_13_N"/>
</dbReference>
<keyword evidence="12" id="KW-1185">Reference proteome</keyword>
<evidence type="ECO:0000256" key="2">
    <source>
        <dbReference type="ARBA" id="ARBA00022729"/>
    </source>
</evidence>
<evidence type="ECO:0000259" key="7">
    <source>
        <dbReference type="Pfam" id="PF03714"/>
    </source>
</evidence>
<dbReference type="InterPro" id="IPR013783">
    <property type="entry name" value="Ig-like_fold"/>
</dbReference>
<dbReference type="InterPro" id="IPR041111">
    <property type="entry name" value="Pullulanase_Ins"/>
</dbReference>
<dbReference type="InterPro" id="IPR024561">
    <property type="entry name" value="Pullul_strch_C"/>
</dbReference>
<dbReference type="Proteomes" id="UP000005953">
    <property type="component" value="Unassembled WGS sequence"/>
</dbReference>
<dbReference type="STRING" id="314283.MED297_19527"/>
<keyword evidence="4" id="KW-0326">Glycosidase</keyword>
<feature type="domain" description="Glycoside hydrolase family 13 N-terminal" evidence="6">
    <location>
        <begin position="298"/>
        <end position="383"/>
    </location>
</feature>
<dbReference type="SUPFAM" id="SSF81296">
    <property type="entry name" value="E set domains"/>
    <property type="match status" value="2"/>
</dbReference>
<dbReference type="InterPro" id="IPR005323">
    <property type="entry name" value="CBM41_pullulanase"/>
</dbReference>
<dbReference type="InterPro" id="IPR014756">
    <property type="entry name" value="Ig_E-set"/>
</dbReference>
<comment type="caution">
    <text evidence="11">The sequence shown here is derived from an EMBL/GenBank/DDBJ whole genome shotgun (WGS) entry which is preliminary data.</text>
</comment>
<evidence type="ECO:0000256" key="1">
    <source>
        <dbReference type="ARBA" id="ARBA00008061"/>
    </source>
</evidence>
<dbReference type="GO" id="GO:0005975">
    <property type="term" value="P:carbohydrate metabolic process"/>
    <property type="evidence" value="ECO:0007669"/>
    <property type="project" value="InterPro"/>
</dbReference>
<dbReference type="InterPro" id="IPR011839">
    <property type="entry name" value="Pullul_strch"/>
</dbReference>
<dbReference type="PROSITE" id="PS51257">
    <property type="entry name" value="PROKAR_LIPOPROTEIN"/>
    <property type="match status" value="1"/>
</dbReference>
<dbReference type="CDD" id="cd10315">
    <property type="entry name" value="CBM41_pullulanase"/>
    <property type="match status" value="1"/>
</dbReference>
<dbReference type="InterPro" id="IPR017853">
    <property type="entry name" value="GH"/>
</dbReference>
<evidence type="ECO:0000259" key="6">
    <source>
        <dbReference type="Pfam" id="PF02922"/>
    </source>
</evidence>
<protein>
    <submittedName>
        <fullName evidence="11">Putative pullulanase</fullName>
    </submittedName>
</protein>
<keyword evidence="2 5" id="KW-0732">Signal</keyword>
<dbReference type="GO" id="GO:0030246">
    <property type="term" value="F:carbohydrate binding"/>
    <property type="evidence" value="ECO:0007669"/>
    <property type="project" value="InterPro"/>
</dbReference>
<evidence type="ECO:0000256" key="5">
    <source>
        <dbReference type="SAM" id="SignalP"/>
    </source>
</evidence>
<dbReference type="Pfam" id="PF11852">
    <property type="entry name" value="Pullul_strch_C"/>
    <property type="match status" value="1"/>
</dbReference>
<feature type="domain" description="Pullulanase N2" evidence="9">
    <location>
        <begin position="170"/>
        <end position="287"/>
    </location>
</feature>
<feature type="domain" description="Pullulanase Ins" evidence="10">
    <location>
        <begin position="481"/>
        <end position="551"/>
    </location>
</feature>
<dbReference type="HOGENOM" id="CLU_004744_5_0_6"/>
<dbReference type="Gene3D" id="2.60.40.10">
    <property type="entry name" value="Immunoglobulins"/>
    <property type="match status" value="2"/>
</dbReference>
<dbReference type="EMBL" id="AAOE01000001">
    <property type="protein sequence ID" value="EAR11111.1"/>
    <property type="molecule type" value="Genomic_DNA"/>
</dbReference>
<evidence type="ECO:0000256" key="3">
    <source>
        <dbReference type="ARBA" id="ARBA00022801"/>
    </source>
</evidence>
<dbReference type="CDD" id="cd02861">
    <property type="entry name" value="E_set_pullulanase_like"/>
    <property type="match status" value="2"/>
</dbReference>
<evidence type="ECO:0000313" key="12">
    <source>
        <dbReference type="Proteomes" id="UP000005953"/>
    </source>
</evidence>
<dbReference type="Pfam" id="PF03714">
    <property type="entry name" value="PUD"/>
    <property type="match status" value="1"/>
</dbReference>
<dbReference type="Gene3D" id="2.60.40.1130">
    <property type="entry name" value="Rab geranylgeranyltransferase alpha-subunit, insert domain"/>
    <property type="match status" value="1"/>
</dbReference>
<comment type="similarity">
    <text evidence="1">Belongs to the glycosyl hydrolase 13 family.</text>
</comment>
<dbReference type="Gene3D" id="3.20.20.80">
    <property type="entry name" value="Glycosidases"/>
    <property type="match status" value="1"/>
</dbReference>
<gene>
    <name evidence="11" type="ORF">MED297_19527</name>
</gene>
<dbReference type="Gene3D" id="2.60.40.1180">
    <property type="entry name" value="Golgi alpha-mannosidase II"/>
    <property type="match status" value="1"/>
</dbReference>
<evidence type="ECO:0000259" key="8">
    <source>
        <dbReference type="Pfam" id="PF11852"/>
    </source>
</evidence>
<dbReference type="Pfam" id="PF17967">
    <property type="entry name" value="Pullulanase_N2"/>
    <property type="match status" value="1"/>
</dbReference>
<proteinExistence type="inferred from homology"/>
<evidence type="ECO:0000259" key="9">
    <source>
        <dbReference type="Pfam" id="PF17967"/>
    </source>
</evidence>
<evidence type="ECO:0000259" key="10">
    <source>
        <dbReference type="Pfam" id="PF18494"/>
    </source>
</evidence>
<dbReference type="GO" id="GO:0051060">
    <property type="term" value="F:pullulanase activity"/>
    <property type="evidence" value="ECO:0007669"/>
    <property type="project" value="InterPro"/>
</dbReference>
<dbReference type="Pfam" id="PF02922">
    <property type="entry name" value="CBM_48"/>
    <property type="match status" value="1"/>
</dbReference>
<keyword evidence="3" id="KW-0378">Hydrolase</keyword>
<name>A4B910_9GAMM</name>